<dbReference type="PANTHER" id="PTHR45586">
    <property type="entry name" value="TPR REPEAT-CONTAINING PROTEIN PA4667"/>
    <property type="match status" value="1"/>
</dbReference>
<feature type="repeat" description="TPR" evidence="3">
    <location>
        <begin position="4"/>
        <end position="37"/>
    </location>
</feature>
<gene>
    <name evidence="4" type="ORF">L1I30_01650</name>
</gene>
<protein>
    <submittedName>
        <fullName evidence="4">Tetratricopeptide repeat protein</fullName>
    </submittedName>
</protein>
<dbReference type="Proteomes" id="UP001179363">
    <property type="component" value="Unassembled WGS sequence"/>
</dbReference>
<name>A0ABS9EDV0_9FLAO</name>
<keyword evidence="5" id="KW-1185">Reference proteome</keyword>
<dbReference type="Gene3D" id="1.25.40.10">
    <property type="entry name" value="Tetratricopeptide repeat domain"/>
    <property type="match status" value="2"/>
</dbReference>
<keyword evidence="1" id="KW-0677">Repeat</keyword>
<dbReference type="InterPro" id="IPR051012">
    <property type="entry name" value="CellSynth/LPSAsmb/PSIAsmb"/>
</dbReference>
<dbReference type="SUPFAM" id="SSF48452">
    <property type="entry name" value="TPR-like"/>
    <property type="match status" value="2"/>
</dbReference>
<evidence type="ECO:0000256" key="3">
    <source>
        <dbReference type="PROSITE-ProRule" id="PRU00339"/>
    </source>
</evidence>
<evidence type="ECO:0000313" key="5">
    <source>
        <dbReference type="Proteomes" id="UP001179363"/>
    </source>
</evidence>
<organism evidence="4 5">
    <name type="scientific">Gillisia lutea</name>
    <dbReference type="NCBI Taxonomy" id="2909668"/>
    <lineage>
        <taxon>Bacteria</taxon>
        <taxon>Pseudomonadati</taxon>
        <taxon>Bacteroidota</taxon>
        <taxon>Flavobacteriia</taxon>
        <taxon>Flavobacteriales</taxon>
        <taxon>Flavobacteriaceae</taxon>
        <taxon>Gillisia</taxon>
    </lineage>
</organism>
<dbReference type="Pfam" id="PF14559">
    <property type="entry name" value="TPR_19"/>
    <property type="match status" value="1"/>
</dbReference>
<evidence type="ECO:0000256" key="1">
    <source>
        <dbReference type="ARBA" id="ARBA00022737"/>
    </source>
</evidence>
<evidence type="ECO:0000256" key="2">
    <source>
        <dbReference type="ARBA" id="ARBA00022803"/>
    </source>
</evidence>
<dbReference type="Pfam" id="PF13174">
    <property type="entry name" value="TPR_6"/>
    <property type="match status" value="2"/>
</dbReference>
<dbReference type="InterPro" id="IPR011990">
    <property type="entry name" value="TPR-like_helical_dom_sf"/>
</dbReference>
<reference evidence="4" key="1">
    <citation type="submission" date="2022-01" db="EMBL/GenBank/DDBJ databases">
        <title>Gillisia lutea sp. nov., isolated from marine plastic residues from the Malvarosa beach (Valencia, Spain).</title>
        <authorList>
            <person name="Vidal-Verdu A."/>
            <person name="Molina-Menor E."/>
            <person name="Satari L."/>
            <person name="Pascual J."/>
            <person name="Pereto J."/>
            <person name="Porcar M."/>
        </authorList>
    </citation>
    <scope>NUCLEOTIDE SEQUENCE</scope>
    <source>
        <strain evidence="4">M10.2A</strain>
    </source>
</reference>
<dbReference type="PROSITE" id="PS50005">
    <property type="entry name" value="TPR"/>
    <property type="match status" value="1"/>
</dbReference>
<sequence length="580" mass="67009">MCLFAQSEQLAQNYLDQGEYQKALSTYEVLLKDNPANINYFYGLVTCYQQLENFVKADELLLERLKESNNNPSLYIELGHNAELQLNEEMAKSYYSKALDVLRIKPNYTYSVARNFEKYSLLENAETAYIIGMSTKNSSNYNLPLARIYGERGELEKMFTAYLDLLDKDPEKVNNLIREFEKYIQEDPSHQANQILRKLLLKKQQQSPSISYNQLLSWLFVQQHEFKKAFLQEKALYRRDGENLQRIIQLLVVAKSASDLSSAQEIVGFVIEETSSPVILVQANQLLLDMKVSTAKVSDYKEIEEDFKRLLGLYGKGVETIALQIDYANFLAFKTDKIQEAISLLKELSTIVTLNYELSAVKMALADILVLDQKFNEALIYYSQIQQLVKNDELSQQARFKVAKTSYYKGDFSWAKTQLDVLKASSTQLIANDAMELSLLISENTLQDSTQSALKRYAHAEFLSFQNKNTEAIAALEELLQLHKGERIEDEALLKQAILYEKESEWDKAEANYIKIIEFYKTDILGDNATYRLAELYKDKLQQPEKAKDFYEEIIFNYADSIYFVDATKKYRVLRGDTLE</sequence>
<dbReference type="PANTHER" id="PTHR45586:SF1">
    <property type="entry name" value="LIPOPOLYSACCHARIDE ASSEMBLY PROTEIN B"/>
    <property type="match status" value="1"/>
</dbReference>
<dbReference type="RefSeq" id="WP_236132507.1">
    <property type="nucleotide sequence ID" value="NZ_JAKGTH010000006.1"/>
</dbReference>
<comment type="caution">
    <text evidence="4">The sequence shown here is derived from an EMBL/GenBank/DDBJ whole genome shotgun (WGS) entry which is preliminary data.</text>
</comment>
<dbReference type="SMART" id="SM00028">
    <property type="entry name" value="TPR"/>
    <property type="match status" value="5"/>
</dbReference>
<proteinExistence type="predicted"/>
<dbReference type="InterPro" id="IPR019734">
    <property type="entry name" value="TPR_rpt"/>
</dbReference>
<dbReference type="EMBL" id="JAKGTH010000006">
    <property type="protein sequence ID" value="MCF4100359.1"/>
    <property type="molecule type" value="Genomic_DNA"/>
</dbReference>
<accession>A0ABS9EDV0</accession>
<evidence type="ECO:0000313" key="4">
    <source>
        <dbReference type="EMBL" id="MCF4100359.1"/>
    </source>
</evidence>
<keyword evidence="2 3" id="KW-0802">TPR repeat</keyword>